<gene>
    <name evidence="2" type="ORF">DDZ18_03120</name>
</gene>
<keyword evidence="3" id="KW-1185">Reference proteome</keyword>
<feature type="chain" id="PRO_5015570828" description="DUF4382 domain-containing protein" evidence="1">
    <location>
        <begin position="18"/>
        <end position="322"/>
    </location>
</feature>
<accession>A0A2U2BX91</accession>
<evidence type="ECO:0008006" key="4">
    <source>
        <dbReference type="Google" id="ProtNLM"/>
    </source>
</evidence>
<feature type="signal peptide" evidence="1">
    <location>
        <begin position="1"/>
        <end position="17"/>
    </location>
</feature>
<evidence type="ECO:0000256" key="1">
    <source>
        <dbReference type="SAM" id="SignalP"/>
    </source>
</evidence>
<proteinExistence type="predicted"/>
<dbReference type="Proteomes" id="UP000245168">
    <property type="component" value="Unassembled WGS sequence"/>
</dbReference>
<keyword evidence="1" id="KW-0732">Signal</keyword>
<comment type="caution">
    <text evidence="2">The sequence shown here is derived from an EMBL/GenBank/DDBJ whole genome shotgun (WGS) entry which is preliminary data.</text>
</comment>
<dbReference type="RefSeq" id="WP_109251884.1">
    <property type="nucleotide sequence ID" value="NZ_QEXV01000001.1"/>
</dbReference>
<dbReference type="AlphaFoldDB" id="A0A2U2BX91"/>
<evidence type="ECO:0000313" key="3">
    <source>
        <dbReference type="Proteomes" id="UP000245168"/>
    </source>
</evidence>
<dbReference type="PROSITE" id="PS51257">
    <property type="entry name" value="PROKAR_LIPOPROTEIN"/>
    <property type="match status" value="1"/>
</dbReference>
<reference evidence="3" key="1">
    <citation type="submission" date="2018-05" db="EMBL/GenBank/DDBJ databases">
        <authorList>
            <person name="Liu B.-T."/>
        </authorList>
    </citation>
    <scope>NUCLEOTIDE SEQUENCE [LARGE SCALE GENOMIC DNA]</scope>
    <source>
        <strain evidence="3">WD6-1</strain>
    </source>
</reference>
<protein>
    <recommendedName>
        <fullName evidence="4">DUF4382 domain-containing protein</fullName>
    </recommendedName>
</protein>
<dbReference type="EMBL" id="QEXV01000001">
    <property type="protein sequence ID" value="PWE18610.1"/>
    <property type="molecule type" value="Genomic_DNA"/>
</dbReference>
<organism evidence="2 3">
    <name type="scientific">Marinicauda salina</name>
    <dbReference type="NCBI Taxonomy" id="2135793"/>
    <lineage>
        <taxon>Bacteria</taxon>
        <taxon>Pseudomonadati</taxon>
        <taxon>Pseudomonadota</taxon>
        <taxon>Alphaproteobacteria</taxon>
        <taxon>Maricaulales</taxon>
        <taxon>Maricaulaceae</taxon>
        <taxon>Marinicauda</taxon>
    </lineage>
</organism>
<dbReference type="OrthoDB" id="7431902at2"/>
<name>A0A2U2BX91_9PROT</name>
<evidence type="ECO:0000313" key="2">
    <source>
        <dbReference type="EMBL" id="PWE18610.1"/>
    </source>
</evidence>
<sequence>MTKPVSASAALVALALAAGCGEPASTEPRANIAPETEAPAAEANVLELRAVGLEFEGPGEIASGWTTIRLENASDMAHFAIVQRRPEGVTIEQQSEEVASVFQAGFDLLAAGEADAAMETFGGLPAWYADVVFLGGPGMVTGGETTEATVYLEPGSYTIECYVKTNGVFHSYNPDPEVLAMLHDLVVTEDDSGAPEPEADYALTVSSEGYAPGEGSLAAGANTIRVEFADQTAYGNFVGHDVHVVQLGEDVDRQAVIDWMDWTQPGGLETPAPAVFVGGLNEMPAGAAGYFTVDLEPGEYAFISETPAADEKALFLPFTIEG</sequence>